<proteinExistence type="predicted"/>
<dbReference type="EnsemblMetazoa" id="ASIC017128-RA">
    <property type="protein sequence ID" value="ASIC017128-PA"/>
    <property type="gene ID" value="ASIC017128"/>
</dbReference>
<dbReference type="EMBL" id="ATLV01023311">
    <property type="status" value="NOT_ANNOTATED_CDS"/>
    <property type="molecule type" value="Genomic_DNA"/>
</dbReference>
<dbReference type="EMBL" id="KE525342">
    <property type="protein sequence ID" value="KFB48867.1"/>
    <property type="molecule type" value="Genomic_DNA"/>
</dbReference>
<dbReference type="Proteomes" id="UP000030765">
    <property type="component" value="Unassembled WGS sequence"/>
</dbReference>
<dbReference type="AlphaFoldDB" id="A0A084WF73"/>
<evidence type="ECO:0000313" key="2">
    <source>
        <dbReference type="EnsemblMetazoa" id="ASIC017128-PA"/>
    </source>
</evidence>
<protein>
    <submittedName>
        <fullName evidence="1 2">Uncharacterized protein</fullName>
    </submittedName>
</protein>
<sequence length="89" mass="9757">MQTIKLYKSTPLRFCVRNGSGIPPSRPFPTLKAILFALRVALALLLGTSSRNATSGLWKTMRLTPGVRRYGDDNGTNATTATLVEMNLF</sequence>
<reference evidence="1 3" key="1">
    <citation type="journal article" date="2014" name="BMC Genomics">
        <title>Genome sequence of Anopheles sinensis provides insight into genetics basis of mosquito competence for malaria parasites.</title>
        <authorList>
            <person name="Zhou D."/>
            <person name="Zhang D."/>
            <person name="Ding G."/>
            <person name="Shi L."/>
            <person name="Hou Q."/>
            <person name="Ye Y."/>
            <person name="Xu Y."/>
            <person name="Zhou H."/>
            <person name="Xiong C."/>
            <person name="Li S."/>
            <person name="Yu J."/>
            <person name="Hong S."/>
            <person name="Yu X."/>
            <person name="Zou P."/>
            <person name="Chen C."/>
            <person name="Chang X."/>
            <person name="Wang W."/>
            <person name="Lv Y."/>
            <person name="Sun Y."/>
            <person name="Ma L."/>
            <person name="Shen B."/>
            <person name="Zhu C."/>
        </authorList>
    </citation>
    <scope>NUCLEOTIDE SEQUENCE [LARGE SCALE GENOMIC DNA]</scope>
</reference>
<keyword evidence="3" id="KW-1185">Reference proteome</keyword>
<reference evidence="2" key="2">
    <citation type="submission" date="2020-05" db="UniProtKB">
        <authorList>
            <consortium name="EnsemblMetazoa"/>
        </authorList>
    </citation>
    <scope>IDENTIFICATION</scope>
</reference>
<name>A0A084WF73_ANOSI</name>
<organism evidence="1">
    <name type="scientific">Anopheles sinensis</name>
    <name type="common">Mosquito</name>
    <dbReference type="NCBI Taxonomy" id="74873"/>
    <lineage>
        <taxon>Eukaryota</taxon>
        <taxon>Metazoa</taxon>
        <taxon>Ecdysozoa</taxon>
        <taxon>Arthropoda</taxon>
        <taxon>Hexapoda</taxon>
        <taxon>Insecta</taxon>
        <taxon>Pterygota</taxon>
        <taxon>Neoptera</taxon>
        <taxon>Endopterygota</taxon>
        <taxon>Diptera</taxon>
        <taxon>Nematocera</taxon>
        <taxon>Culicoidea</taxon>
        <taxon>Culicidae</taxon>
        <taxon>Anophelinae</taxon>
        <taxon>Anopheles</taxon>
    </lineage>
</organism>
<evidence type="ECO:0000313" key="3">
    <source>
        <dbReference type="Proteomes" id="UP000030765"/>
    </source>
</evidence>
<evidence type="ECO:0000313" key="1">
    <source>
        <dbReference type="EMBL" id="KFB48867.1"/>
    </source>
</evidence>
<gene>
    <name evidence="1" type="ORF">ZHAS_00017128</name>
</gene>
<accession>A0A084WF73</accession>
<dbReference type="VEuPathDB" id="VectorBase:ASIC017128"/>